<organism evidence="1 2">
    <name type="scientific">Citreimonas salinaria</name>
    <dbReference type="NCBI Taxonomy" id="321339"/>
    <lineage>
        <taxon>Bacteria</taxon>
        <taxon>Pseudomonadati</taxon>
        <taxon>Pseudomonadota</taxon>
        <taxon>Alphaproteobacteria</taxon>
        <taxon>Rhodobacterales</taxon>
        <taxon>Roseobacteraceae</taxon>
        <taxon>Citreimonas</taxon>
    </lineage>
</organism>
<reference evidence="1 2" key="1">
    <citation type="submission" date="2016-10" db="EMBL/GenBank/DDBJ databases">
        <authorList>
            <person name="de Groot N.N."/>
        </authorList>
    </citation>
    <scope>NUCLEOTIDE SEQUENCE [LARGE SCALE GENOMIC DNA]</scope>
    <source>
        <strain evidence="1 2">DSM 26880</strain>
    </source>
</reference>
<dbReference type="OrthoDB" id="7866873at2"/>
<evidence type="ECO:0000313" key="2">
    <source>
        <dbReference type="Proteomes" id="UP000199286"/>
    </source>
</evidence>
<sequence>MHIPSANDFKERSILPAPLDSETLMLLRAFLRPIVDAAESWNDLACRLAERGYGLGFREGRLVVLNESGLPICTGRCLGMPLRLLARRLGRASISAGRDGRSGVLRQDGNR</sequence>
<keyword evidence="2" id="KW-1185">Reference proteome</keyword>
<protein>
    <submittedName>
        <fullName evidence="1">Uncharacterized protein</fullName>
    </submittedName>
</protein>
<proteinExistence type="predicted"/>
<dbReference type="Proteomes" id="UP000199286">
    <property type="component" value="Unassembled WGS sequence"/>
</dbReference>
<gene>
    <name evidence="1" type="ORF">SAMN05444340_101477</name>
</gene>
<evidence type="ECO:0000313" key="1">
    <source>
        <dbReference type="EMBL" id="SDX91035.1"/>
    </source>
</evidence>
<dbReference type="EMBL" id="FNPF01000001">
    <property type="protein sequence ID" value="SDX91035.1"/>
    <property type="molecule type" value="Genomic_DNA"/>
</dbReference>
<dbReference type="AlphaFoldDB" id="A0A1H3FJL9"/>
<dbReference type="RefSeq" id="WP_089878547.1">
    <property type="nucleotide sequence ID" value="NZ_FNPF01000001.1"/>
</dbReference>
<name>A0A1H3FJL9_9RHOB</name>
<accession>A0A1H3FJL9</accession>